<dbReference type="Pfam" id="PF09107">
    <property type="entry name" value="WHD_3rd_SelB"/>
    <property type="match status" value="1"/>
</dbReference>
<reference evidence="3" key="1">
    <citation type="submission" date="2020-06" db="EMBL/GenBank/DDBJ databases">
        <title>Legume-microbial interactions unlock mineral nutrients during tropical forest succession.</title>
        <authorList>
            <person name="Epihov D.Z."/>
        </authorList>
    </citation>
    <scope>NUCLEOTIDE SEQUENCE [LARGE SCALE GENOMIC DNA]</scope>
    <source>
        <strain evidence="3">Pan2503</strain>
    </source>
</reference>
<dbReference type="GO" id="GO:0003746">
    <property type="term" value="F:translation elongation factor activity"/>
    <property type="evidence" value="ECO:0007669"/>
    <property type="project" value="InterPro"/>
</dbReference>
<dbReference type="GO" id="GO:0005737">
    <property type="term" value="C:cytoplasm"/>
    <property type="evidence" value="ECO:0007669"/>
    <property type="project" value="InterPro"/>
</dbReference>
<sequence>DRFIVRQFSPVATIGGGAVLDPLARRPMLRDTGRVGHLETLERAGREDILASLAERAILGLGYGEIVSRTAWMDEEIREAAGKLSALGRVKAVSRDPLVLVSERLFAEVRIRILEKVDKFQKENPLLPGILREDLRASLGKRVRAETFRAALEELVTQKQLDAPGELVKKAGSEISLQPDEVKAKDQIAAAFAGAGLAVPSVKEVLAKLAMETKRAERLLQILLREKNLVRVSPELIFHRRALDEMKEKLATYKKSKGERISVPSFKELTGITRKYAIPLLEYLDRERVTRRAGDERVIL</sequence>
<dbReference type="GO" id="GO:0005525">
    <property type="term" value="F:GTP binding"/>
    <property type="evidence" value="ECO:0007669"/>
    <property type="project" value="InterPro"/>
</dbReference>
<dbReference type="EMBL" id="JACDQQ010000311">
    <property type="protein sequence ID" value="MBA0083968.1"/>
    <property type="molecule type" value="Genomic_DNA"/>
</dbReference>
<evidence type="ECO:0000313" key="4">
    <source>
        <dbReference type="Proteomes" id="UP000567293"/>
    </source>
</evidence>
<dbReference type="GO" id="GO:0001514">
    <property type="term" value="P:selenocysteine incorporation"/>
    <property type="evidence" value="ECO:0007669"/>
    <property type="project" value="InterPro"/>
</dbReference>
<feature type="domain" description="Translation elongation factor SelB winged helix type 2" evidence="1">
    <location>
        <begin position="115"/>
        <end position="168"/>
    </location>
</feature>
<evidence type="ECO:0000259" key="2">
    <source>
        <dbReference type="Pfam" id="PF09107"/>
    </source>
</evidence>
<dbReference type="AlphaFoldDB" id="A0A7V8SVJ6"/>
<dbReference type="InterPro" id="IPR015190">
    <property type="entry name" value="Elong_fac_SelB-wing-hlx_typ-2"/>
</dbReference>
<comment type="caution">
    <text evidence="3">The sequence shown here is derived from an EMBL/GenBank/DDBJ whole genome shotgun (WGS) entry which is preliminary data.</text>
</comment>
<dbReference type="Gene3D" id="1.10.10.10">
    <property type="entry name" value="Winged helix-like DNA-binding domain superfamily/Winged helix DNA-binding domain"/>
    <property type="match status" value="1"/>
</dbReference>
<accession>A0A7V8SVJ6</accession>
<dbReference type="Pfam" id="PF09106">
    <property type="entry name" value="WHD_2nd_SelB"/>
    <property type="match status" value="1"/>
</dbReference>
<dbReference type="Proteomes" id="UP000567293">
    <property type="component" value="Unassembled WGS sequence"/>
</dbReference>
<dbReference type="SUPFAM" id="SSF46785">
    <property type="entry name" value="Winged helix' DNA-binding domain"/>
    <property type="match status" value="3"/>
</dbReference>
<evidence type="ECO:0000313" key="3">
    <source>
        <dbReference type="EMBL" id="MBA0083968.1"/>
    </source>
</evidence>
<dbReference type="GO" id="GO:0003723">
    <property type="term" value="F:RNA binding"/>
    <property type="evidence" value="ECO:0007669"/>
    <property type="project" value="InterPro"/>
</dbReference>
<gene>
    <name evidence="3" type="ORF">HRJ53_03140</name>
</gene>
<proteinExistence type="predicted"/>
<dbReference type="Gene3D" id="1.10.10.2770">
    <property type="match status" value="1"/>
</dbReference>
<dbReference type="InterPro" id="IPR015191">
    <property type="entry name" value="SelB_WHD4"/>
</dbReference>
<organism evidence="3 4">
    <name type="scientific">Candidatus Acidiferrum panamense</name>
    <dbReference type="NCBI Taxonomy" id="2741543"/>
    <lineage>
        <taxon>Bacteria</taxon>
        <taxon>Pseudomonadati</taxon>
        <taxon>Acidobacteriota</taxon>
        <taxon>Terriglobia</taxon>
        <taxon>Candidatus Acidiferrales</taxon>
        <taxon>Candidatus Acidiferrum</taxon>
    </lineage>
</organism>
<evidence type="ECO:0000259" key="1">
    <source>
        <dbReference type="Pfam" id="PF09106"/>
    </source>
</evidence>
<protein>
    <submittedName>
        <fullName evidence="3">SelB C-terminal domain-containing protein</fullName>
    </submittedName>
</protein>
<dbReference type="InterPro" id="IPR036390">
    <property type="entry name" value="WH_DNA-bd_sf"/>
</dbReference>
<dbReference type="InterPro" id="IPR036388">
    <property type="entry name" value="WH-like_DNA-bd_sf"/>
</dbReference>
<feature type="non-terminal residue" evidence="3">
    <location>
        <position position="1"/>
    </location>
</feature>
<feature type="domain" description="Elongation factor SelB fourth winged-helix" evidence="2">
    <location>
        <begin position="255"/>
        <end position="299"/>
    </location>
</feature>
<name>A0A7V8SVJ6_9BACT</name>
<keyword evidence="4" id="KW-1185">Reference proteome</keyword>